<dbReference type="OrthoDB" id="2663372at2"/>
<dbReference type="InterPro" id="IPR011042">
    <property type="entry name" value="6-blade_b-propeller_TolB-like"/>
</dbReference>
<protein>
    <submittedName>
        <fullName evidence="2">WD40 repeat domain-containing protein</fullName>
    </submittedName>
</protein>
<reference evidence="2 3" key="1">
    <citation type="submission" date="2018-09" db="EMBL/GenBank/DDBJ databases">
        <title>Paenibacillus SK2017-BO5.</title>
        <authorList>
            <person name="Piskunova J.V."/>
            <person name="Dubiley S.A."/>
            <person name="Severinov K.V."/>
        </authorList>
    </citation>
    <scope>NUCLEOTIDE SEQUENCE [LARGE SCALE GENOMIC DNA]</scope>
    <source>
        <strain evidence="2 3">BO5</strain>
    </source>
</reference>
<sequence>MKKKRFILSLGILSLMLMLLSSCNLGPKTETIIIPSKEEEHTEDQGSRPFQVNKIYRLPDDFTSAGQLLGWTSTNSVVASYRKSSTDRMMIKRLTHPYEQSEFVPGIHMEVPDIELSPDGKYIYEISRSRVVLNLISLENGKETEVAKINSLEQLYVQDVAWSGNGRYLGYLVVDPRDNGVTSLGVYDAETQSSKTFKLKGIPSGKTLLKINVSDDGRSVLLTSFQYDQPWEKNYIMMGTNTGEGEIEIQFEHQIGREQNANAWINNNQFAFLGIDGTLYEYDRRNGELSVLLDKVGNFKFSHDKKSIAYSLYDQDIIYAGKIQGKNVLYNEPVYRGILPSHIYWSLDNNSLLIHGQKLFSPSQMTQTDSTVGQSFIIEFQ</sequence>
<keyword evidence="1" id="KW-0732">Signal</keyword>
<evidence type="ECO:0000313" key="3">
    <source>
        <dbReference type="Proteomes" id="UP000266177"/>
    </source>
</evidence>
<gene>
    <name evidence="2" type="ORF">DQX05_12625</name>
</gene>
<dbReference type="EMBL" id="QYZD01000010">
    <property type="protein sequence ID" value="RJG23507.1"/>
    <property type="molecule type" value="Genomic_DNA"/>
</dbReference>
<dbReference type="Gene3D" id="2.120.10.30">
    <property type="entry name" value="TolB, C-terminal domain"/>
    <property type="match status" value="1"/>
</dbReference>
<dbReference type="PROSITE" id="PS51257">
    <property type="entry name" value="PROKAR_LIPOPROTEIN"/>
    <property type="match status" value="1"/>
</dbReference>
<dbReference type="AlphaFoldDB" id="A0A3A3GHS6"/>
<dbReference type="RefSeq" id="WP_119794000.1">
    <property type="nucleotide sequence ID" value="NZ_QYZD01000010.1"/>
</dbReference>
<organism evidence="2 3">
    <name type="scientific">Paenibacillus thiaminolyticus</name>
    <name type="common">Bacillus thiaminolyticus</name>
    <dbReference type="NCBI Taxonomy" id="49283"/>
    <lineage>
        <taxon>Bacteria</taxon>
        <taxon>Bacillati</taxon>
        <taxon>Bacillota</taxon>
        <taxon>Bacilli</taxon>
        <taxon>Bacillales</taxon>
        <taxon>Paenibacillaceae</taxon>
        <taxon>Paenibacillus</taxon>
    </lineage>
</organism>
<feature type="chain" id="PRO_5039167790" evidence="1">
    <location>
        <begin position="24"/>
        <end position="381"/>
    </location>
</feature>
<evidence type="ECO:0000256" key="1">
    <source>
        <dbReference type="SAM" id="SignalP"/>
    </source>
</evidence>
<dbReference type="SUPFAM" id="SSF82171">
    <property type="entry name" value="DPP6 N-terminal domain-like"/>
    <property type="match status" value="1"/>
</dbReference>
<name>A0A3A3GHS6_PANTH</name>
<feature type="signal peptide" evidence="1">
    <location>
        <begin position="1"/>
        <end position="23"/>
    </location>
</feature>
<dbReference type="Proteomes" id="UP000266177">
    <property type="component" value="Unassembled WGS sequence"/>
</dbReference>
<comment type="caution">
    <text evidence="2">The sequence shown here is derived from an EMBL/GenBank/DDBJ whole genome shotgun (WGS) entry which is preliminary data.</text>
</comment>
<accession>A0A3A3GHS6</accession>
<evidence type="ECO:0000313" key="2">
    <source>
        <dbReference type="EMBL" id="RJG23507.1"/>
    </source>
</evidence>
<proteinExistence type="predicted"/>